<dbReference type="CDD" id="cd13961">
    <property type="entry name" value="PT_UbiA_DGGGPS"/>
    <property type="match status" value="1"/>
</dbReference>
<sequence length="282" mass="29173">MIIPAIKLIRPVNCVMAGIAVWIGAYLTPGYALNLHVILAALAAFGVAAAANIQNDIIDYQADLIAHPDRVLPSGQLSSSAALSLAALVLALGLVCTALVGPATAIAAGFATALLAVYNTYLKRIPLIGNVAIGLAGGLPFLVGGLATNAPNTLDLPGPVVPAVFAVSFHIVREIVKDIQDIDGDRAAGVVTMPQVIGVRASAGLALALFVLLDLQILVPVYKDWFRISYSIPAILGVILPLTASLIAVAVNPTELRIRWCATGLKIGMVIGMLALVIGRRS</sequence>
<dbReference type="GO" id="GO:0016020">
    <property type="term" value="C:membrane"/>
    <property type="evidence" value="ECO:0007669"/>
    <property type="project" value="UniProtKB-SubCell"/>
</dbReference>
<evidence type="ECO:0000256" key="1">
    <source>
        <dbReference type="ARBA" id="ARBA00004141"/>
    </source>
</evidence>
<protein>
    <recommendedName>
        <fullName evidence="8">Prenyltransferase</fullName>
    </recommendedName>
</protein>
<evidence type="ECO:0000256" key="2">
    <source>
        <dbReference type="ARBA" id="ARBA00022692"/>
    </source>
</evidence>
<feature type="transmembrane region" description="Helical" evidence="5">
    <location>
        <begin position="234"/>
        <end position="251"/>
    </location>
</feature>
<organism evidence="6 7">
    <name type="scientific">candidate division GN15 bacterium</name>
    <dbReference type="NCBI Taxonomy" id="2072418"/>
    <lineage>
        <taxon>Bacteria</taxon>
        <taxon>candidate division GN15</taxon>
    </lineage>
</organism>
<evidence type="ECO:0000313" key="7">
    <source>
        <dbReference type="Proteomes" id="UP000250918"/>
    </source>
</evidence>
<dbReference type="EMBL" id="PQAP01000160">
    <property type="protein sequence ID" value="PWB69922.1"/>
    <property type="molecule type" value="Genomic_DNA"/>
</dbReference>
<keyword evidence="3 5" id="KW-1133">Transmembrane helix</keyword>
<evidence type="ECO:0000256" key="3">
    <source>
        <dbReference type="ARBA" id="ARBA00022989"/>
    </source>
</evidence>
<evidence type="ECO:0000313" key="6">
    <source>
        <dbReference type="EMBL" id="PWB69922.1"/>
    </source>
</evidence>
<evidence type="ECO:0000256" key="5">
    <source>
        <dbReference type="SAM" id="Phobius"/>
    </source>
</evidence>
<name>A0A855X3S1_9BACT</name>
<dbReference type="Pfam" id="PF01040">
    <property type="entry name" value="UbiA"/>
    <property type="match status" value="1"/>
</dbReference>
<dbReference type="InterPro" id="IPR044878">
    <property type="entry name" value="UbiA_sf"/>
</dbReference>
<keyword evidence="4 5" id="KW-0472">Membrane</keyword>
<dbReference type="GO" id="GO:0016765">
    <property type="term" value="F:transferase activity, transferring alkyl or aryl (other than methyl) groups"/>
    <property type="evidence" value="ECO:0007669"/>
    <property type="project" value="InterPro"/>
</dbReference>
<feature type="transmembrane region" description="Helical" evidence="5">
    <location>
        <begin position="125"/>
        <end position="147"/>
    </location>
</feature>
<comment type="subcellular location">
    <subcellularLocation>
        <location evidence="1">Membrane</location>
        <topology evidence="1">Multi-pass membrane protein</topology>
    </subcellularLocation>
</comment>
<accession>A0A855X3S1</accession>
<comment type="caution">
    <text evidence="6">The sequence shown here is derived from an EMBL/GenBank/DDBJ whole genome shotgun (WGS) entry which is preliminary data.</text>
</comment>
<feature type="transmembrane region" description="Helical" evidence="5">
    <location>
        <begin position="201"/>
        <end position="222"/>
    </location>
</feature>
<dbReference type="InterPro" id="IPR000537">
    <property type="entry name" value="UbiA_prenyltransferase"/>
</dbReference>
<feature type="transmembrane region" description="Helical" evidence="5">
    <location>
        <begin position="99"/>
        <end position="118"/>
    </location>
</feature>
<evidence type="ECO:0008006" key="8">
    <source>
        <dbReference type="Google" id="ProtNLM"/>
    </source>
</evidence>
<evidence type="ECO:0000256" key="4">
    <source>
        <dbReference type="ARBA" id="ARBA00023136"/>
    </source>
</evidence>
<dbReference type="Gene3D" id="1.10.357.140">
    <property type="entry name" value="UbiA prenyltransferase"/>
    <property type="match status" value="1"/>
</dbReference>
<dbReference type="Proteomes" id="UP000250918">
    <property type="component" value="Unassembled WGS sequence"/>
</dbReference>
<gene>
    <name evidence="6" type="ORF">C3F09_09960</name>
</gene>
<dbReference type="PANTHER" id="PTHR42723">
    <property type="entry name" value="CHLOROPHYLL SYNTHASE"/>
    <property type="match status" value="1"/>
</dbReference>
<dbReference type="Gene3D" id="1.20.120.1780">
    <property type="entry name" value="UbiA prenyltransferase"/>
    <property type="match status" value="1"/>
</dbReference>
<dbReference type="PANTHER" id="PTHR42723:SF1">
    <property type="entry name" value="CHLOROPHYLL SYNTHASE, CHLOROPLASTIC"/>
    <property type="match status" value="1"/>
</dbReference>
<keyword evidence="2 5" id="KW-0812">Transmembrane</keyword>
<proteinExistence type="predicted"/>
<feature type="transmembrane region" description="Helical" evidence="5">
    <location>
        <begin position="257"/>
        <end position="278"/>
    </location>
</feature>
<reference evidence="6 7" key="1">
    <citation type="journal article" date="2018" name="ISME J.">
        <title>A methanotrophic archaeon couples anaerobic oxidation of methane to Fe(III) reduction.</title>
        <authorList>
            <person name="Cai C."/>
            <person name="Leu A.O."/>
            <person name="Xie G.J."/>
            <person name="Guo J."/>
            <person name="Feng Y."/>
            <person name="Zhao J.X."/>
            <person name="Tyson G.W."/>
            <person name="Yuan Z."/>
            <person name="Hu S."/>
        </authorList>
    </citation>
    <scope>NUCLEOTIDE SEQUENCE [LARGE SCALE GENOMIC DNA]</scope>
    <source>
        <strain evidence="6">FeB_12</strain>
    </source>
</reference>
<dbReference type="AlphaFoldDB" id="A0A855X3S1"/>
<dbReference type="InterPro" id="IPR050475">
    <property type="entry name" value="Prenyltransferase_related"/>
</dbReference>